<dbReference type="EC" id="3.6.1.1" evidence="2"/>
<evidence type="ECO:0000313" key="7">
    <source>
        <dbReference type="Proteomes" id="UP001142175"/>
    </source>
</evidence>
<keyword evidence="5" id="KW-0460">Magnesium</keyword>
<dbReference type="Gene3D" id="3.90.80.10">
    <property type="entry name" value="Inorganic pyrophosphatase"/>
    <property type="match status" value="1"/>
</dbReference>
<dbReference type="InterPro" id="IPR036649">
    <property type="entry name" value="Pyrophosphatase_sf"/>
</dbReference>
<dbReference type="GO" id="GO:0004427">
    <property type="term" value="F:inorganic diphosphate phosphatase activity"/>
    <property type="evidence" value="ECO:0007669"/>
    <property type="project" value="UniProtKB-EC"/>
</dbReference>
<dbReference type="PANTHER" id="PTHR10286">
    <property type="entry name" value="INORGANIC PYROPHOSPHATASE"/>
    <property type="match status" value="1"/>
</dbReference>
<keyword evidence="4" id="KW-0378">Hydrolase</keyword>
<dbReference type="AlphaFoldDB" id="A0A9X2PA00"/>
<evidence type="ECO:0000256" key="1">
    <source>
        <dbReference type="ARBA" id="ARBA00001946"/>
    </source>
</evidence>
<dbReference type="RefSeq" id="WP_258424407.1">
    <property type="nucleotide sequence ID" value="NZ_JANSUY010000015.1"/>
</dbReference>
<keyword evidence="7" id="KW-1185">Reference proteome</keyword>
<reference evidence="6" key="1">
    <citation type="submission" date="2022-08" db="EMBL/GenBank/DDBJ databases">
        <authorList>
            <person name="Zhang D."/>
        </authorList>
    </citation>
    <scope>NUCLEOTIDE SEQUENCE</scope>
    <source>
        <strain evidence="6">XJ19-11</strain>
    </source>
</reference>
<comment type="caution">
    <text evidence="6">The sequence shown here is derived from an EMBL/GenBank/DDBJ whole genome shotgun (WGS) entry which is preliminary data.</text>
</comment>
<organism evidence="6 7">
    <name type="scientific">Aquiflexum gelatinilyticum</name>
    <dbReference type="NCBI Taxonomy" id="2961943"/>
    <lineage>
        <taxon>Bacteria</taxon>
        <taxon>Pseudomonadati</taxon>
        <taxon>Bacteroidota</taxon>
        <taxon>Cytophagia</taxon>
        <taxon>Cytophagales</taxon>
        <taxon>Cyclobacteriaceae</taxon>
        <taxon>Aquiflexum</taxon>
    </lineage>
</organism>
<evidence type="ECO:0000256" key="3">
    <source>
        <dbReference type="ARBA" id="ARBA00022723"/>
    </source>
</evidence>
<name>A0A9X2PA00_9BACT</name>
<dbReference type="GO" id="GO:0000287">
    <property type="term" value="F:magnesium ion binding"/>
    <property type="evidence" value="ECO:0007669"/>
    <property type="project" value="InterPro"/>
</dbReference>
<dbReference type="Proteomes" id="UP001142175">
    <property type="component" value="Unassembled WGS sequence"/>
</dbReference>
<dbReference type="InterPro" id="IPR008162">
    <property type="entry name" value="Pyrophosphatase"/>
</dbReference>
<gene>
    <name evidence="6" type="ORF">NU887_16065</name>
</gene>
<dbReference type="PROSITE" id="PS51257">
    <property type="entry name" value="PROKAR_LIPOPROTEIN"/>
    <property type="match status" value="1"/>
</dbReference>
<dbReference type="EMBL" id="JANSUY010000015">
    <property type="protein sequence ID" value="MCR9016560.1"/>
    <property type="molecule type" value="Genomic_DNA"/>
</dbReference>
<dbReference type="PROSITE" id="PS00387">
    <property type="entry name" value="PPASE"/>
    <property type="match status" value="1"/>
</dbReference>
<evidence type="ECO:0000256" key="5">
    <source>
        <dbReference type="ARBA" id="ARBA00022842"/>
    </source>
</evidence>
<accession>A0A9X2PA00</accession>
<dbReference type="GO" id="GO:0006796">
    <property type="term" value="P:phosphate-containing compound metabolic process"/>
    <property type="evidence" value="ECO:0007669"/>
    <property type="project" value="InterPro"/>
</dbReference>
<evidence type="ECO:0000256" key="4">
    <source>
        <dbReference type="ARBA" id="ARBA00022801"/>
    </source>
</evidence>
<protein>
    <recommendedName>
        <fullName evidence="2">inorganic diphosphatase</fullName>
        <ecNumber evidence="2">3.6.1.1</ecNumber>
    </recommendedName>
</protein>
<evidence type="ECO:0000256" key="2">
    <source>
        <dbReference type="ARBA" id="ARBA00012146"/>
    </source>
</evidence>
<dbReference type="GO" id="GO:0005737">
    <property type="term" value="C:cytoplasm"/>
    <property type="evidence" value="ECO:0007669"/>
    <property type="project" value="InterPro"/>
</dbReference>
<evidence type="ECO:0000313" key="6">
    <source>
        <dbReference type="EMBL" id="MCR9016560.1"/>
    </source>
</evidence>
<sequence>MNKSIVGFIVLFASFSCQERGIRSVPIIQPSHQKEEYSIKDSVHFLQGYPAMVGDSLINVVVEIPTGTLEKWEVNKENGYLELPEIDGIRRVVDYLGYPGNYGMVPQSLQDAAVGGDGDPLDILILGPPLSRGSLVKCRIIGIIRMLDNGELDDKLIALPAKGYLENIRSMENLEADYPGIIEILTLWFENYKGKGQVEIKSIGEKEEAFQVLQEAIEAYQNQR</sequence>
<keyword evidence="3" id="KW-0479">Metal-binding</keyword>
<comment type="cofactor">
    <cofactor evidence="1">
        <name>Mg(2+)</name>
        <dbReference type="ChEBI" id="CHEBI:18420"/>
    </cofactor>
</comment>
<dbReference type="Pfam" id="PF00719">
    <property type="entry name" value="Pyrophosphatase"/>
    <property type="match status" value="1"/>
</dbReference>
<proteinExistence type="predicted"/>
<dbReference type="SUPFAM" id="SSF50324">
    <property type="entry name" value="Inorganic pyrophosphatase"/>
    <property type="match status" value="1"/>
</dbReference>